<evidence type="ECO:0000313" key="14">
    <source>
        <dbReference type="Proteomes" id="UP000007799"/>
    </source>
</evidence>
<name>F2U219_SALR5</name>
<evidence type="ECO:0000256" key="11">
    <source>
        <dbReference type="SAM" id="SignalP"/>
    </source>
</evidence>
<gene>
    <name evidence="13" type="ORF">PTSG_02385</name>
</gene>
<dbReference type="eggNOG" id="KOG2526">
    <property type="taxonomic scope" value="Eukaryota"/>
</dbReference>
<organism evidence="13 14">
    <name type="scientific">Salpingoeca rosetta (strain ATCC 50818 / BSB-021)</name>
    <dbReference type="NCBI Taxonomy" id="946362"/>
    <lineage>
        <taxon>Eukaryota</taxon>
        <taxon>Choanoflagellata</taxon>
        <taxon>Craspedida</taxon>
        <taxon>Salpingoecidae</taxon>
        <taxon>Salpingoeca</taxon>
    </lineage>
</organism>
<dbReference type="AlphaFoldDB" id="F2U219"/>
<evidence type="ECO:0000256" key="6">
    <source>
        <dbReference type="ARBA" id="ARBA00022989"/>
    </source>
</evidence>
<keyword evidence="6 10" id="KW-1133">Transmembrane helix</keyword>
<feature type="signal peptide" evidence="11">
    <location>
        <begin position="1"/>
        <end position="28"/>
    </location>
</feature>
<dbReference type="GO" id="GO:0009966">
    <property type="term" value="P:regulation of signal transduction"/>
    <property type="evidence" value="ECO:0007669"/>
    <property type="project" value="InterPro"/>
</dbReference>
<dbReference type="GO" id="GO:0005789">
    <property type="term" value="C:endoplasmic reticulum membrane"/>
    <property type="evidence" value="ECO:0007669"/>
    <property type="project" value="UniProtKB-SubCell"/>
</dbReference>
<dbReference type="InParanoid" id="F2U219"/>
<evidence type="ECO:0000256" key="8">
    <source>
        <dbReference type="ARBA" id="ARBA00023180"/>
    </source>
</evidence>
<comment type="similarity">
    <text evidence="2">Belongs to the nicastrin family.</text>
</comment>
<feature type="chain" id="PRO_5003288317" description="BOS complex subunit NCLN" evidence="11">
    <location>
        <begin position="29"/>
        <end position="545"/>
    </location>
</feature>
<dbReference type="EMBL" id="GL832959">
    <property type="protein sequence ID" value="EGD81671.1"/>
    <property type="molecule type" value="Genomic_DNA"/>
</dbReference>
<dbReference type="Gene3D" id="3.40.630.10">
    <property type="entry name" value="Zn peptidases"/>
    <property type="match status" value="1"/>
</dbReference>
<keyword evidence="3 10" id="KW-0812">Transmembrane</keyword>
<dbReference type="GeneID" id="16077467"/>
<protein>
    <recommendedName>
        <fullName evidence="9">BOS complex subunit NCLN</fullName>
    </recommendedName>
</protein>
<keyword evidence="14" id="KW-1185">Reference proteome</keyword>
<keyword evidence="5" id="KW-0256">Endoplasmic reticulum</keyword>
<evidence type="ECO:0000259" key="12">
    <source>
        <dbReference type="Pfam" id="PF04389"/>
    </source>
</evidence>
<dbReference type="FunCoup" id="F2U219">
    <property type="interactions" value="1049"/>
</dbReference>
<dbReference type="PROSITE" id="PS51257">
    <property type="entry name" value="PROKAR_LIPOPROTEIN"/>
    <property type="match status" value="1"/>
</dbReference>
<accession>F2U219</accession>
<keyword evidence="7 10" id="KW-0472">Membrane</keyword>
<evidence type="ECO:0000256" key="2">
    <source>
        <dbReference type="ARBA" id="ARBA00007717"/>
    </source>
</evidence>
<evidence type="ECO:0000256" key="1">
    <source>
        <dbReference type="ARBA" id="ARBA00004389"/>
    </source>
</evidence>
<evidence type="ECO:0000256" key="10">
    <source>
        <dbReference type="SAM" id="Phobius"/>
    </source>
</evidence>
<dbReference type="SUPFAM" id="SSF53187">
    <property type="entry name" value="Zn-dependent exopeptidases"/>
    <property type="match status" value="1"/>
</dbReference>
<dbReference type="Pfam" id="PF04389">
    <property type="entry name" value="Peptidase_M28"/>
    <property type="match status" value="1"/>
</dbReference>
<dbReference type="PANTHER" id="PTHR31826">
    <property type="entry name" value="NICALIN"/>
    <property type="match status" value="1"/>
</dbReference>
<evidence type="ECO:0000256" key="4">
    <source>
        <dbReference type="ARBA" id="ARBA00022729"/>
    </source>
</evidence>
<proteinExistence type="inferred from homology"/>
<feature type="transmembrane region" description="Helical" evidence="10">
    <location>
        <begin position="499"/>
        <end position="516"/>
    </location>
</feature>
<sequence>MMRMGALATTRLPLLLVLSVVLLGCAVGFSAAATTIDVHRLAQVTTAQQILGSTSTSFEGRLTRNAAGYGVLLITWPELARLSSLEQLKCSALVVTLPTAEEDGSEMQHALWHALKLRLLSREWSIPVYFVKPDAPHVQDMLATGLAGKTKAKGKVDFGAFLRGNYHLKVDAPSPTAHDSLDSPALHVHLRGVSEEKPILIVAHYDTYGAVPGVAEADGTGLASALHMLQQLSNLYRDTTTLPKRSVHFLIVGQSSLGYAPLSAWIERYRPADLSFAVCLSSLSTTQHNRLFMHVSKPPRDGSDLGVFVDILNATASERGLPISMVHRKINLAYDLRSWEHEQFSLHRPRTPAMTLSTIPDAPQHGTLFPRAEKTAAIDPAATSAVTSALSEALALVLTDTNNEDEESAVRREGVLASVHTRDDLLTAWIQEMDEQPLLPQDTHAAAEFLTRVQQYLSKRYGVAARYLNFDITTAAVVPHSPINAKMVEQHTAPPGSELVVIGAALYYAAIVYVVMRQLCAATKKKREAHHVQQCVMNECVRVRE</sequence>
<evidence type="ECO:0000313" key="13">
    <source>
        <dbReference type="EMBL" id="EGD81671.1"/>
    </source>
</evidence>
<feature type="domain" description="Peptidase M28" evidence="12">
    <location>
        <begin position="188"/>
        <end position="253"/>
    </location>
</feature>
<dbReference type="Proteomes" id="UP000007799">
    <property type="component" value="Unassembled WGS sequence"/>
</dbReference>
<dbReference type="STRING" id="946362.F2U219"/>
<dbReference type="InterPro" id="IPR007484">
    <property type="entry name" value="Peptidase_M28"/>
</dbReference>
<evidence type="ECO:0000256" key="7">
    <source>
        <dbReference type="ARBA" id="ARBA00023136"/>
    </source>
</evidence>
<evidence type="ECO:0000256" key="3">
    <source>
        <dbReference type="ARBA" id="ARBA00022692"/>
    </source>
</evidence>
<reference evidence="13" key="1">
    <citation type="submission" date="2009-08" db="EMBL/GenBank/DDBJ databases">
        <title>Annotation of Salpingoeca rosetta.</title>
        <authorList>
            <consortium name="The Broad Institute Genome Sequencing Platform"/>
            <person name="Russ C."/>
            <person name="Cuomo C."/>
            <person name="Burger G."/>
            <person name="Gray M.W."/>
            <person name="Holland P.W.H."/>
            <person name="King N."/>
            <person name="Lang F.B.F."/>
            <person name="Roger A.J."/>
            <person name="Ruiz-Trillo I."/>
            <person name="Young S.K."/>
            <person name="Zeng Q."/>
            <person name="Gargeya S."/>
            <person name="Alvarado L."/>
            <person name="Berlin A."/>
            <person name="Chapman S.B."/>
            <person name="Chen Z."/>
            <person name="Freedman E."/>
            <person name="Gellesch M."/>
            <person name="Goldberg J."/>
            <person name="Griggs A."/>
            <person name="Gujja S."/>
            <person name="Heilman E."/>
            <person name="Heiman D."/>
            <person name="Howarth C."/>
            <person name="Mehta T."/>
            <person name="Neiman D."/>
            <person name="Pearson M."/>
            <person name="Roberts A."/>
            <person name="Saif S."/>
            <person name="Shea T."/>
            <person name="Shenoy N."/>
            <person name="Sisk P."/>
            <person name="Stolte C."/>
            <person name="Sykes S."/>
            <person name="White J."/>
            <person name="Yandava C."/>
            <person name="Haas B."/>
            <person name="Nusbaum C."/>
            <person name="Birren B."/>
        </authorList>
    </citation>
    <scope>NUCLEOTIDE SEQUENCE</scope>
    <source>
        <strain evidence="13">ATCC 50818</strain>
    </source>
</reference>
<keyword evidence="4 11" id="KW-0732">Signal</keyword>
<evidence type="ECO:0000256" key="9">
    <source>
        <dbReference type="ARBA" id="ARBA00034873"/>
    </source>
</evidence>
<dbReference type="RefSeq" id="XP_004996875.1">
    <property type="nucleotide sequence ID" value="XM_004996818.1"/>
</dbReference>
<dbReference type="InterPro" id="IPR016574">
    <property type="entry name" value="Nicalin"/>
</dbReference>
<comment type="subcellular location">
    <subcellularLocation>
        <location evidence="1">Endoplasmic reticulum membrane</location>
        <topology evidence="1">Single-pass membrane protein</topology>
    </subcellularLocation>
</comment>
<dbReference type="KEGG" id="sre:PTSG_02385"/>
<evidence type="ECO:0000256" key="5">
    <source>
        <dbReference type="ARBA" id="ARBA00022824"/>
    </source>
</evidence>
<dbReference type="OrthoDB" id="5913609at2759"/>
<keyword evidence="8" id="KW-0325">Glycoprotein</keyword>